<dbReference type="GO" id="GO:0043565">
    <property type="term" value="F:sequence-specific DNA binding"/>
    <property type="evidence" value="ECO:0007669"/>
    <property type="project" value="TreeGrafter"/>
</dbReference>
<dbReference type="KEGG" id="rhy:RD110_11150"/>
<proteinExistence type="inferred from homology"/>
<keyword evidence="7" id="KW-1185">Reference proteome</keyword>
<evidence type="ECO:0000313" key="7">
    <source>
        <dbReference type="Proteomes" id="UP000186609"/>
    </source>
</evidence>
<feature type="domain" description="HTH lysR-type" evidence="5">
    <location>
        <begin position="1"/>
        <end position="59"/>
    </location>
</feature>
<reference evidence="6 7" key="1">
    <citation type="submission" date="2017-01" db="EMBL/GenBank/DDBJ databases">
        <authorList>
            <person name="Mah S.A."/>
            <person name="Swanson W.J."/>
            <person name="Moy G.W."/>
            <person name="Vacquier V.D."/>
        </authorList>
    </citation>
    <scope>NUCLEOTIDE SEQUENCE [LARGE SCALE GENOMIC DNA]</scope>
    <source>
        <strain evidence="6 7">DCY110</strain>
    </source>
</reference>
<dbReference type="InterPro" id="IPR000847">
    <property type="entry name" value="LysR_HTH_N"/>
</dbReference>
<dbReference type="PANTHER" id="PTHR30537:SF72">
    <property type="entry name" value="LYSR FAMILY TRANSCRIPTIONAL REGULATOR"/>
    <property type="match status" value="1"/>
</dbReference>
<dbReference type="InterPro" id="IPR005119">
    <property type="entry name" value="LysR_subst-bd"/>
</dbReference>
<comment type="similarity">
    <text evidence="1">Belongs to the LysR transcriptional regulatory family.</text>
</comment>
<dbReference type="GO" id="GO:0006351">
    <property type="term" value="P:DNA-templated transcription"/>
    <property type="evidence" value="ECO:0007669"/>
    <property type="project" value="TreeGrafter"/>
</dbReference>
<dbReference type="InterPro" id="IPR058163">
    <property type="entry name" value="LysR-type_TF_proteobact-type"/>
</dbReference>
<dbReference type="STRING" id="1842727.RD110_11150"/>
<sequence>MDRIENLAVFVRIAETGSFTSTANQLQLPRAAVSTAVQQLEARLGVRLLYRTTRRVSLTPDGAALLERARDLVSDMEEMEQQFRPSPGAVAGRLKVDVPSRIARLLIAPALPGFFKQFPAVELDLGSSDRAVDLVQEGVDCALRVGPLASSSLVARPLGTFELINCASPAYLARHGTPGSPAELSGHWAVNYAAPGGTRNATWDWLDAGTPVQQAMRSRVTVNNAESYIACALAGLGMIQIPAYDVQDHLQSGELVEVLPEARAAAMPVHLMYPHRRHVSNRVQAFSRWLEVVLAPALQGRRNGAA</sequence>
<dbReference type="Pfam" id="PF03466">
    <property type="entry name" value="LysR_substrate"/>
    <property type="match status" value="1"/>
</dbReference>
<dbReference type="InterPro" id="IPR036388">
    <property type="entry name" value="WH-like_DNA-bd_sf"/>
</dbReference>
<evidence type="ECO:0000256" key="3">
    <source>
        <dbReference type="ARBA" id="ARBA00023125"/>
    </source>
</evidence>
<evidence type="ECO:0000256" key="2">
    <source>
        <dbReference type="ARBA" id="ARBA00023015"/>
    </source>
</evidence>
<dbReference type="InterPro" id="IPR036390">
    <property type="entry name" value="WH_DNA-bd_sf"/>
</dbReference>
<dbReference type="EMBL" id="CP019236">
    <property type="protein sequence ID" value="APW37683.1"/>
    <property type="molecule type" value="Genomic_DNA"/>
</dbReference>
<evidence type="ECO:0000256" key="4">
    <source>
        <dbReference type="ARBA" id="ARBA00023163"/>
    </source>
</evidence>
<dbReference type="FunFam" id="3.40.190.290:FF:000001">
    <property type="entry name" value="Transcriptional regulator, LysR family"/>
    <property type="match status" value="1"/>
</dbReference>
<evidence type="ECO:0000256" key="1">
    <source>
        <dbReference type="ARBA" id="ARBA00009437"/>
    </source>
</evidence>
<dbReference type="Gene3D" id="1.10.10.10">
    <property type="entry name" value="Winged helix-like DNA-binding domain superfamily/Winged helix DNA-binding domain"/>
    <property type="match status" value="1"/>
</dbReference>
<dbReference type="GO" id="GO:0003700">
    <property type="term" value="F:DNA-binding transcription factor activity"/>
    <property type="evidence" value="ECO:0007669"/>
    <property type="project" value="InterPro"/>
</dbReference>
<dbReference type="OrthoDB" id="9076738at2"/>
<dbReference type="Gene3D" id="3.40.190.290">
    <property type="match status" value="1"/>
</dbReference>
<dbReference type="PANTHER" id="PTHR30537">
    <property type="entry name" value="HTH-TYPE TRANSCRIPTIONAL REGULATOR"/>
    <property type="match status" value="1"/>
</dbReference>
<accession>A0A1P8JVA5</accession>
<dbReference type="AlphaFoldDB" id="A0A1P8JVA5"/>
<dbReference type="FunFam" id="1.10.10.10:FF:000001">
    <property type="entry name" value="LysR family transcriptional regulator"/>
    <property type="match status" value="1"/>
</dbReference>
<keyword evidence="2" id="KW-0805">Transcription regulation</keyword>
<dbReference type="Pfam" id="PF00126">
    <property type="entry name" value="HTH_1"/>
    <property type="match status" value="1"/>
</dbReference>
<keyword evidence="3" id="KW-0238">DNA-binding</keyword>
<dbReference type="Proteomes" id="UP000186609">
    <property type="component" value="Chromosome"/>
</dbReference>
<dbReference type="PROSITE" id="PS50931">
    <property type="entry name" value="HTH_LYSR"/>
    <property type="match status" value="1"/>
</dbReference>
<evidence type="ECO:0000259" key="5">
    <source>
        <dbReference type="PROSITE" id="PS50931"/>
    </source>
</evidence>
<keyword evidence="4" id="KW-0804">Transcription</keyword>
<evidence type="ECO:0000313" key="6">
    <source>
        <dbReference type="EMBL" id="APW37683.1"/>
    </source>
</evidence>
<dbReference type="SUPFAM" id="SSF53850">
    <property type="entry name" value="Periplasmic binding protein-like II"/>
    <property type="match status" value="1"/>
</dbReference>
<dbReference type="CDD" id="cd08472">
    <property type="entry name" value="PBP2_CrgA_like_3"/>
    <property type="match status" value="1"/>
</dbReference>
<organism evidence="6 7">
    <name type="scientific">Rhodoferax koreensis</name>
    <dbReference type="NCBI Taxonomy" id="1842727"/>
    <lineage>
        <taxon>Bacteria</taxon>
        <taxon>Pseudomonadati</taxon>
        <taxon>Pseudomonadota</taxon>
        <taxon>Betaproteobacteria</taxon>
        <taxon>Burkholderiales</taxon>
        <taxon>Comamonadaceae</taxon>
        <taxon>Rhodoferax</taxon>
    </lineage>
</organism>
<name>A0A1P8JVA5_9BURK</name>
<gene>
    <name evidence="6" type="ORF">RD110_11150</name>
</gene>
<dbReference type="SUPFAM" id="SSF46785">
    <property type="entry name" value="Winged helix' DNA-binding domain"/>
    <property type="match status" value="1"/>
</dbReference>
<protein>
    <submittedName>
        <fullName evidence="6">LysR family transcriptional regulator</fullName>
    </submittedName>
</protein>
<dbReference type="RefSeq" id="WP_076199451.1">
    <property type="nucleotide sequence ID" value="NZ_CP019236.1"/>
</dbReference>